<dbReference type="PROSITE" id="PS51272">
    <property type="entry name" value="SLH"/>
    <property type="match status" value="3"/>
</dbReference>
<dbReference type="OrthoDB" id="663332at2"/>
<feature type="domain" description="SLH" evidence="2">
    <location>
        <begin position="868"/>
        <end position="927"/>
    </location>
</feature>
<dbReference type="Pfam" id="PF07484">
    <property type="entry name" value="Collar"/>
    <property type="match status" value="2"/>
</dbReference>
<accession>A0A2V2YEZ5</accession>
<protein>
    <submittedName>
        <fullName evidence="3">Putative repeat protein (TIGR02543 family)</fullName>
    </submittedName>
</protein>
<evidence type="ECO:0000256" key="1">
    <source>
        <dbReference type="ARBA" id="ARBA00004196"/>
    </source>
</evidence>
<organism evidence="3 4">
    <name type="scientific">Paenibacillus cellulosilyticus</name>
    <dbReference type="NCBI Taxonomy" id="375489"/>
    <lineage>
        <taxon>Bacteria</taxon>
        <taxon>Bacillati</taxon>
        <taxon>Bacillota</taxon>
        <taxon>Bacilli</taxon>
        <taxon>Bacillales</taxon>
        <taxon>Paenibacillaceae</taxon>
        <taxon>Paenibacillus</taxon>
    </lineage>
</organism>
<name>A0A2V2YEZ5_9BACL</name>
<evidence type="ECO:0000313" key="4">
    <source>
        <dbReference type="Proteomes" id="UP000246635"/>
    </source>
</evidence>
<dbReference type="InterPro" id="IPR001119">
    <property type="entry name" value="SLH_dom"/>
</dbReference>
<dbReference type="AlphaFoldDB" id="A0A2V2YEZ5"/>
<evidence type="ECO:0000259" key="2">
    <source>
        <dbReference type="PROSITE" id="PS51272"/>
    </source>
</evidence>
<dbReference type="Gene3D" id="3.90.1340.10">
    <property type="entry name" value="Phage tail collar domain"/>
    <property type="match status" value="2"/>
</dbReference>
<keyword evidence="4" id="KW-1185">Reference proteome</keyword>
<dbReference type="Pfam" id="PF00395">
    <property type="entry name" value="SLH"/>
    <property type="match status" value="3"/>
</dbReference>
<sequence length="1056" mass="112071">MFMLQSSKNGAMPRLLLAIIMGIVMVLGSLGPARSADAAGKQPLLGEIRLFPYQDAPAGWMYCGGQQIPISQNTPLFSLIGTNFGGDGKTTFAVPDLRDYEPALGTGYYIALNGVFPGADISNSSKFISELRLFPYTFTPGGWLPADHRTISIANNTPLFSLIGDKYGFSQQYVDFRLPNIAPVIPGVKYYIATEGVFPGNSTGQEFLGELVAFPDQMYSGSMELMKADGTSLGIADHSELFQIFSTTFNSNDSNSQFGTPNIQGIASVQYYLVTDPTRVPSWEFSAGPYNDAGAGTYKTGMNKQLTVSADKGLLSPTHDANPNSARIAKQPIHGTVAIQPDGSFNYSPDNGFVGADRFYYTVNNNYGFRTFIVNVEVIAPPAVTGVEEGHFYTAPVTISFDSGSASLNGEPFAKGSDVSEDGTYTLIVTGEGGETTVHFTIDQTPPTVTGVSDGGLYHTVVSAIFSGASAKLNDEDYSSGTSITDDGDYTLVLKDTAGNTTTVHFTIDLTAPTVTGVTEGTKYNAPVTVSFSDGTAKLNNVDFTSGTKVSTEGAYTLVVTDAAGNVTTLHFEIVLPRTISFNVNGGSAVADQQVNVGSKVVKPTDPTRLGYSFSGWYSDAALKTSYNFNTLVTTDLTLYAAWTKKRTYSTPPAVSGVLIDGHTLSSGVTITKNGSLDGGSEMKVTFTASVLTNLLSNGNHADTIINIDGDGQSVRVQLPVKSLQALGKLNEDAFVTVQALGASYRLPVGLFLDASGDGVVTVVIAKASKAETDAFILAAKALGVTPLVDQPYAFTLLLGDKEITDLDGLYVQRTIPAAGDVDASKSTGVWIDEAGELHFVPSTFSLVGGKTIVTIHSPHNSLYAVVKSNQKFTDIAKHSARTEIELMANKLIVNGQSKGVFAPNSSITRAEFAAILVRSLGLVEATPNKPFKDVKTTAWYAGVVGAASKAGLITGFTDGTFRPNAVITREQMITMIARALAVGGYDTNKHLSADALKTLLDRSTIAAWAQDAVLLALEADIVQSEDGKTFRPKENATRAECAVMVERMLEALTFI</sequence>
<dbReference type="PANTHER" id="PTHR43308">
    <property type="entry name" value="OUTER MEMBRANE PROTEIN ALPHA-RELATED"/>
    <property type="match status" value="1"/>
</dbReference>
<dbReference type="EMBL" id="QGTQ01000043">
    <property type="protein sequence ID" value="PWV90534.1"/>
    <property type="molecule type" value="Genomic_DNA"/>
</dbReference>
<evidence type="ECO:0000313" key="3">
    <source>
        <dbReference type="EMBL" id="PWV90534.1"/>
    </source>
</evidence>
<reference evidence="3 4" key="1">
    <citation type="submission" date="2018-05" db="EMBL/GenBank/DDBJ databases">
        <title>Genomic Encyclopedia of Type Strains, Phase III (KMG-III): the genomes of soil and plant-associated and newly described type strains.</title>
        <authorList>
            <person name="Whitman W."/>
        </authorList>
    </citation>
    <scope>NUCLEOTIDE SEQUENCE [LARGE SCALE GENOMIC DNA]</scope>
    <source>
        <strain evidence="3 4">CECT 5696</strain>
    </source>
</reference>
<dbReference type="PANTHER" id="PTHR43308:SF5">
    <property type="entry name" value="S-LAYER PROTEIN _ PEPTIDOGLYCAN ENDO-BETA-N-ACETYLGLUCOSAMINIDASE"/>
    <property type="match status" value="1"/>
</dbReference>
<dbReference type="GO" id="GO:0030313">
    <property type="term" value="C:cell envelope"/>
    <property type="evidence" value="ECO:0007669"/>
    <property type="project" value="UniProtKB-SubCell"/>
</dbReference>
<dbReference type="Pfam" id="PF17963">
    <property type="entry name" value="Big_9"/>
    <property type="match status" value="1"/>
</dbReference>
<dbReference type="InterPro" id="IPR042229">
    <property type="entry name" value="Listeria/Bacterioides_rpt_sf"/>
</dbReference>
<gene>
    <name evidence="3" type="ORF">DFQ01_1438</name>
</gene>
<dbReference type="Gene3D" id="2.60.40.3440">
    <property type="match status" value="1"/>
</dbReference>
<dbReference type="NCBIfam" id="TIGR02543">
    <property type="entry name" value="List_Bact_rpt"/>
    <property type="match status" value="1"/>
</dbReference>
<dbReference type="InterPro" id="IPR011083">
    <property type="entry name" value="Phage_tail_collar_dom"/>
</dbReference>
<comment type="caution">
    <text evidence="3">The sequence shown here is derived from an EMBL/GenBank/DDBJ whole genome shotgun (WGS) entry which is preliminary data.</text>
</comment>
<feature type="domain" description="SLH" evidence="2">
    <location>
        <begin position="928"/>
        <end position="991"/>
    </location>
</feature>
<dbReference type="Pfam" id="PF09479">
    <property type="entry name" value="Flg_new"/>
    <property type="match status" value="1"/>
</dbReference>
<dbReference type="InterPro" id="IPR013378">
    <property type="entry name" value="InlB-like_B-rpt"/>
</dbReference>
<dbReference type="Gene3D" id="2.60.40.4270">
    <property type="entry name" value="Listeria-Bacteroides repeat domain"/>
    <property type="match status" value="1"/>
</dbReference>
<dbReference type="Proteomes" id="UP000246635">
    <property type="component" value="Unassembled WGS sequence"/>
</dbReference>
<dbReference type="SUPFAM" id="SSF88874">
    <property type="entry name" value="Receptor-binding domain of short tail fibre protein gp12"/>
    <property type="match status" value="2"/>
</dbReference>
<proteinExistence type="predicted"/>
<dbReference type="InterPro" id="IPR051465">
    <property type="entry name" value="Cell_Envelope_Struct_Comp"/>
</dbReference>
<dbReference type="InterPro" id="IPR037053">
    <property type="entry name" value="Phage_tail_collar_dom_sf"/>
</dbReference>
<comment type="subcellular location">
    <subcellularLocation>
        <location evidence="1">Cell envelope</location>
    </subcellularLocation>
</comment>
<feature type="domain" description="SLH" evidence="2">
    <location>
        <begin position="997"/>
        <end position="1056"/>
    </location>
</feature>